<evidence type="ECO:0000256" key="5">
    <source>
        <dbReference type="ARBA" id="ARBA00022694"/>
    </source>
</evidence>
<dbReference type="InterPro" id="IPR022882">
    <property type="entry name" value="tRNA_adenine-N6_MeTrfase"/>
</dbReference>
<dbReference type="Proteomes" id="UP000318126">
    <property type="component" value="Unassembled WGS sequence"/>
</dbReference>
<evidence type="ECO:0000259" key="7">
    <source>
        <dbReference type="Pfam" id="PF05175"/>
    </source>
</evidence>
<dbReference type="InterPro" id="IPR002052">
    <property type="entry name" value="DNA_methylase_N6_adenine_CS"/>
</dbReference>
<dbReference type="RefSeq" id="WP_144041432.1">
    <property type="nucleotide sequence ID" value="NZ_BMPL01000039.1"/>
</dbReference>
<comment type="similarity">
    <text evidence="6">Belongs to the methyltransferase superfamily. tRNA (adenine-N(6)-)-methyltransferase family.</text>
</comment>
<keyword evidence="1 6" id="KW-0963">Cytoplasm</keyword>
<evidence type="ECO:0000313" key="9">
    <source>
        <dbReference type="Proteomes" id="UP000318126"/>
    </source>
</evidence>
<keyword evidence="9" id="KW-1185">Reference proteome</keyword>
<name>A0A553JKP5_SHEHA</name>
<dbReference type="InterPro" id="IPR020596">
    <property type="entry name" value="rRNA_Ade_Mease_Trfase_CS"/>
</dbReference>
<comment type="caution">
    <text evidence="8">The sequence shown here is derived from an EMBL/GenBank/DDBJ whole genome shotgun (WGS) entry which is preliminary data.</text>
</comment>
<protein>
    <recommendedName>
        <fullName evidence="6">tRNA1(Val) (adenine(37)-N6)-methyltransferase</fullName>
        <ecNumber evidence="6">2.1.1.223</ecNumber>
    </recommendedName>
    <alternativeName>
        <fullName evidence="6">tRNA m6A37 methyltransferase</fullName>
    </alternativeName>
</protein>
<dbReference type="GO" id="GO:0008033">
    <property type="term" value="P:tRNA processing"/>
    <property type="evidence" value="ECO:0007669"/>
    <property type="project" value="UniProtKB-UniRule"/>
</dbReference>
<dbReference type="GO" id="GO:0000179">
    <property type="term" value="F:rRNA (adenine-N6,N6-)-dimethyltransferase activity"/>
    <property type="evidence" value="ECO:0007669"/>
    <property type="project" value="InterPro"/>
</dbReference>
<keyword evidence="4 6" id="KW-0949">S-adenosyl-L-methionine</keyword>
<evidence type="ECO:0000256" key="3">
    <source>
        <dbReference type="ARBA" id="ARBA00022679"/>
    </source>
</evidence>
<dbReference type="EC" id="2.1.1.223" evidence="6"/>
<dbReference type="EMBL" id="VKGK01000023">
    <property type="protein sequence ID" value="TRY13025.1"/>
    <property type="molecule type" value="Genomic_DNA"/>
</dbReference>
<dbReference type="InterPro" id="IPR029063">
    <property type="entry name" value="SAM-dependent_MTases_sf"/>
</dbReference>
<dbReference type="SUPFAM" id="SSF53335">
    <property type="entry name" value="S-adenosyl-L-methionine-dependent methyltransferases"/>
    <property type="match status" value="1"/>
</dbReference>
<dbReference type="PROSITE" id="PS00092">
    <property type="entry name" value="N6_MTASE"/>
    <property type="match status" value="1"/>
</dbReference>
<dbReference type="InterPro" id="IPR007848">
    <property type="entry name" value="Small_mtfrase_dom"/>
</dbReference>
<dbReference type="PANTHER" id="PTHR47739">
    <property type="entry name" value="TRNA1(VAL) (ADENINE(37)-N6)-METHYLTRANSFERASE"/>
    <property type="match status" value="1"/>
</dbReference>
<dbReference type="PROSITE" id="PS01131">
    <property type="entry name" value="RRNA_A_DIMETH"/>
    <property type="match status" value="1"/>
</dbReference>
<dbReference type="Pfam" id="PF05175">
    <property type="entry name" value="MTS"/>
    <property type="match status" value="1"/>
</dbReference>
<dbReference type="Gene3D" id="3.40.50.150">
    <property type="entry name" value="Vaccinia Virus protein VP39"/>
    <property type="match status" value="1"/>
</dbReference>
<dbReference type="PRINTS" id="PR00507">
    <property type="entry name" value="N12N6MTFRASE"/>
</dbReference>
<reference evidence="9" key="1">
    <citation type="submission" date="2019-07" db="EMBL/GenBank/DDBJ databases">
        <title>Shewanella sp. YLB-08 draft genomic sequence.</title>
        <authorList>
            <person name="Yu L."/>
        </authorList>
    </citation>
    <scope>NUCLEOTIDE SEQUENCE [LARGE SCALE GENOMIC DNA]</scope>
    <source>
        <strain evidence="9">JCM 20706</strain>
    </source>
</reference>
<dbReference type="OrthoDB" id="5383291at2"/>
<dbReference type="InterPro" id="IPR050210">
    <property type="entry name" value="tRNA_Adenine-N(6)_MTase"/>
</dbReference>
<proteinExistence type="inferred from homology"/>
<dbReference type="GO" id="GO:0016430">
    <property type="term" value="F:tRNA (adenine-N6)-methyltransferase activity"/>
    <property type="evidence" value="ECO:0007669"/>
    <property type="project" value="UniProtKB-UniRule"/>
</dbReference>
<accession>A0A553JKP5</accession>
<evidence type="ECO:0000256" key="1">
    <source>
        <dbReference type="ARBA" id="ARBA00022490"/>
    </source>
</evidence>
<dbReference type="PANTHER" id="PTHR47739:SF1">
    <property type="entry name" value="TRNA1(VAL) (ADENINE(37)-N6)-METHYLTRANSFERASE"/>
    <property type="match status" value="1"/>
</dbReference>
<dbReference type="GO" id="GO:0003676">
    <property type="term" value="F:nucleic acid binding"/>
    <property type="evidence" value="ECO:0007669"/>
    <property type="project" value="InterPro"/>
</dbReference>
<evidence type="ECO:0000256" key="6">
    <source>
        <dbReference type="HAMAP-Rule" id="MF_01872"/>
    </source>
</evidence>
<dbReference type="CDD" id="cd02440">
    <property type="entry name" value="AdoMet_MTases"/>
    <property type="match status" value="1"/>
</dbReference>
<sequence>MAFTFKQFHIDDHGCGMPVSTDAVLLGSWAPLTQAKRILDIGAGSGLLSLMAAQRSDATLTAIELDDTAVGACDKNFSASKWQSRLELVHTSVQEFSLTHQTSNAAKFDHIICNPPYFKGGTQSSNRLRAQARHTDTLDFHSLLQAITQLLALNGTASLILPAQSMEPFNEELNRSLLCMSQITDIRDSEQKAPHRHLFTLKRRDDDTEQSQPLIKADFCIKEPDGSYTQEMIALITDFYLKY</sequence>
<keyword evidence="5 6" id="KW-0819">tRNA processing</keyword>
<keyword evidence="2 6" id="KW-0489">Methyltransferase</keyword>
<evidence type="ECO:0000256" key="2">
    <source>
        <dbReference type="ARBA" id="ARBA00022603"/>
    </source>
</evidence>
<organism evidence="8 9">
    <name type="scientific">Shewanella hanedai</name>
    <name type="common">Alteromonas hanedai</name>
    <dbReference type="NCBI Taxonomy" id="25"/>
    <lineage>
        <taxon>Bacteria</taxon>
        <taxon>Pseudomonadati</taxon>
        <taxon>Pseudomonadota</taxon>
        <taxon>Gammaproteobacteria</taxon>
        <taxon>Alteromonadales</taxon>
        <taxon>Shewanellaceae</taxon>
        <taxon>Shewanella</taxon>
    </lineage>
</organism>
<feature type="domain" description="Methyltransferase small" evidence="7">
    <location>
        <begin position="33"/>
        <end position="125"/>
    </location>
</feature>
<evidence type="ECO:0000256" key="4">
    <source>
        <dbReference type="ARBA" id="ARBA00022691"/>
    </source>
</evidence>
<comment type="subcellular location">
    <subcellularLocation>
        <location evidence="6">Cytoplasm</location>
    </subcellularLocation>
</comment>
<evidence type="ECO:0000313" key="8">
    <source>
        <dbReference type="EMBL" id="TRY13025.1"/>
    </source>
</evidence>
<dbReference type="AlphaFoldDB" id="A0A553JKP5"/>
<dbReference type="HAMAP" id="MF_01872">
    <property type="entry name" value="tRNA_methyltr_YfiC"/>
    <property type="match status" value="1"/>
</dbReference>
<keyword evidence="3 6" id="KW-0808">Transferase</keyword>
<comment type="catalytic activity">
    <reaction evidence="6">
        <text>adenosine(37) in tRNA1(Val) + S-adenosyl-L-methionine = N(6)-methyladenosine(37) in tRNA1(Val) + S-adenosyl-L-homocysteine + H(+)</text>
        <dbReference type="Rhea" id="RHEA:43160"/>
        <dbReference type="Rhea" id="RHEA-COMP:10369"/>
        <dbReference type="Rhea" id="RHEA-COMP:10370"/>
        <dbReference type="ChEBI" id="CHEBI:15378"/>
        <dbReference type="ChEBI" id="CHEBI:57856"/>
        <dbReference type="ChEBI" id="CHEBI:59789"/>
        <dbReference type="ChEBI" id="CHEBI:74411"/>
        <dbReference type="ChEBI" id="CHEBI:74449"/>
        <dbReference type="EC" id="2.1.1.223"/>
    </reaction>
</comment>
<dbReference type="GO" id="GO:0005737">
    <property type="term" value="C:cytoplasm"/>
    <property type="evidence" value="ECO:0007669"/>
    <property type="project" value="UniProtKB-SubCell"/>
</dbReference>
<comment type="function">
    <text evidence="6">Specifically methylates the adenine in position 37 of tRNA(1)(Val) (anticodon cmo5UAC).</text>
</comment>
<gene>
    <name evidence="8" type="ORF">FN961_17295</name>
</gene>